<dbReference type="AlphaFoldDB" id="A0A9Q3I5T8"/>
<dbReference type="InterPro" id="IPR043128">
    <property type="entry name" value="Rev_trsase/Diguanyl_cyclase"/>
</dbReference>
<dbReference type="Proteomes" id="UP000765509">
    <property type="component" value="Unassembled WGS sequence"/>
</dbReference>
<dbReference type="Gene3D" id="3.10.10.10">
    <property type="entry name" value="HIV Type 1 Reverse Transcriptase, subunit A, domain 1"/>
    <property type="match status" value="1"/>
</dbReference>
<accession>A0A9Q3I5T8</accession>
<proteinExistence type="predicted"/>
<comment type="caution">
    <text evidence="1">The sequence shown here is derived from an EMBL/GenBank/DDBJ whole genome shotgun (WGS) entry which is preliminary data.</text>
</comment>
<gene>
    <name evidence="1" type="ORF">O181_070606</name>
</gene>
<name>A0A9Q3I5T8_9BASI</name>
<sequence length="130" mass="15479">MLRIPPYPEGLETRKEIEEHANELLDMDVIRYMEHNEIVEVTKPFLITCHDSRYGFCGDFRGLKNYAKADRYPIPSILNALEKLEKSKYISKMYFMKFFHKNGFKQIYMKLLKIIFHMDICVMKSISSSQ</sequence>
<organism evidence="1 2">
    <name type="scientific">Austropuccinia psidii MF-1</name>
    <dbReference type="NCBI Taxonomy" id="1389203"/>
    <lineage>
        <taxon>Eukaryota</taxon>
        <taxon>Fungi</taxon>
        <taxon>Dikarya</taxon>
        <taxon>Basidiomycota</taxon>
        <taxon>Pucciniomycotina</taxon>
        <taxon>Pucciniomycetes</taxon>
        <taxon>Pucciniales</taxon>
        <taxon>Sphaerophragmiaceae</taxon>
        <taxon>Austropuccinia</taxon>
    </lineage>
</organism>
<dbReference type="InterPro" id="IPR043502">
    <property type="entry name" value="DNA/RNA_pol_sf"/>
</dbReference>
<evidence type="ECO:0000313" key="1">
    <source>
        <dbReference type="EMBL" id="MBW0530891.1"/>
    </source>
</evidence>
<keyword evidence="2" id="KW-1185">Reference proteome</keyword>
<dbReference type="Gene3D" id="3.30.70.270">
    <property type="match status" value="1"/>
</dbReference>
<reference evidence="1" key="1">
    <citation type="submission" date="2021-03" db="EMBL/GenBank/DDBJ databases">
        <title>Draft genome sequence of rust myrtle Austropuccinia psidii MF-1, a brazilian biotype.</title>
        <authorList>
            <person name="Quecine M.C."/>
            <person name="Pachon D.M.R."/>
            <person name="Bonatelli M.L."/>
            <person name="Correr F.H."/>
            <person name="Franceschini L.M."/>
            <person name="Leite T.F."/>
            <person name="Margarido G.R.A."/>
            <person name="Almeida C.A."/>
            <person name="Ferrarezi J.A."/>
            <person name="Labate C.A."/>
        </authorList>
    </citation>
    <scope>NUCLEOTIDE SEQUENCE</scope>
    <source>
        <strain evidence="1">MF-1</strain>
    </source>
</reference>
<evidence type="ECO:0000313" key="2">
    <source>
        <dbReference type="Proteomes" id="UP000765509"/>
    </source>
</evidence>
<protein>
    <submittedName>
        <fullName evidence="1">Uncharacterized protein</fullName>
    </submittedName>
</protein>
<dbReference type="SUPFAM" id="SSF56672">
    <property type="entry name" value="DNA/RNA polymerases"/>
    <property type="match status" value="1"/>
</dbReference>
<dbReference type="EMBL" id="AVOT02036407">
    <property type="protein sequence ID" value="MBW0530891.1"/>
    <property type="molecule type" value="Genomic_DNA"/>
</dbReference>
<dbReference type="OrthoDB" id="6776860at2759"/>